<evidence type="ECO:0000256" key="1">
    <source>
        <dbReference type="SAM" id="MobiDB-lite"/>
    </source>
</evidence>
<comment type="caution">
    <text evidence="2">The sequence shown here is derived from an EMBL/GenBank/DDBJ whole genome shotgun (WGS) entry which is preliminary data.</text>
</comment>
<feature type="region of interest" description="Disordered" evidence="1">
    <location>
        <begin position="95"/>
        <end position="136"/>
    </location>
</feature>
<sequence>MQPHDLTPSELADLMAPNNHPGHLSAEELDGLTSHLSEAELDELIRRLGVPALIQQLPPVFHRVLLAAQHVNRDTSTDYDDVIDDLIADFEEADIEETSTPPPSSPEPPMMPPSARQVQSTPSTPIPPQRNPIPMQRRPPLAAAVSREPQSGVLEDPVRARIFGVFESWNDIVPRTSGHGLTIYAGYSSLQAATAALQYARAKGWTGDASPPPYDAAPPRPPILLTTRLIRAPSTNAGTPFVVVSALACIAPTWNAA</sequence>
<feature type="compositionally biased region" description="Pro residues" evidence="1">
    <location>
        <begin position="100"/>
        <end position="112"/>
    </location>
</feature>
<evidence type="ECO:0000313" key="3">
    <source>
        <dbReference type="Proteomes" id="UP001218188"/>
    </source>
</evidence>
<gene>
    <name evidence="2" type="ORF">C8F04DRAFT_1274926</name>
</gene>
<accession>A0AAD6S4W3</accession>
<proteinExistence type="predicted"/>
<protein>
    <submittedName>
        <fullName evidence="2">Uncharacterized protein</fullName>
    </submittedName>
</protein>
<organism evidence="2 3">
    <name type="scientific">Mycena alexandri</name>
    <dbReference type="NCBI Taxonomy" id="1745969"/>
    <lineage>
        <taxon>Eukaryota</taxon>
        <taxon>Fungi</taxon>
        <taxon>Dikarya</taxon>
        <taxon>Basidiomycota</taxon>
        <taxon>Agaricomycotina</taxon>
        <taxon>Agaricomycetes</taxon>
        <taxon>Agaricomycetidae</taxon>
        <taxon>Agaricales</taxon>
        <taxon>Marasmiineae</taxon>
        <taxon>Mycenaceae</taxon>
        <taxon>Mycena</taxon>
    </lineage>
</organism>
<reference evidence="2" key="1">
    <citation type="submission" date="2023-03" db="EMBL/GenBank/DDBJ databases">
        <title>Massive genome expansion in bonnet fungi (Mycena s.s.) driven by repeated elements and novel gene families across ecological guilds.</title>
        <authorList>
            <consortium name="Lawrence Berkeley National Laboratory"/>
            <person name="Harder C.B."/>
            <person name="Miyauchi S."/>
            <person name="Viragh M."/>
            <person name="Kuo A."/>
            <person name="Thoen E."/>
            <person name="Andreopoulos B."/>
            <person name="Lu D."/>
            <person name="Skrede I."/>
            <person name="Drula E."/>
            <person name="Henrissat B."/>
            <person name="Morin E."/>
            <person name="Kohler A."/>
            <person name="Barry K."/>
            <person name="LaButti K."/>
            <person name="Morin E."/>
            <person name="Salamov A."/>
            <person name="Lipzen A."/>
            <person name="Mereny Z."/>
            <person name="Hegedus B."/>
            <person name="Baldrian P."/>
            <person name="Stursova M."/>
            <person name="Weitz H."/>
            <person name="Taylor A."/>
            <person name="Grigoriev I.V."/>
            <person name="Nagy L.G."/>
            <person name="Martin F."/>
            <person name="Kauserud H."/>
        </authorList>
    </citation>
    <scope>NUCLEOTIDE SEQUENCE</scope>
    <source>
        <strain evidence="2">CBHHK200</strain>
    </source>
</reference>
<dbReference type="AlphaFoldDB" id="A0AAD6S4W3"/>
<dbReference type="EMBL" id="JARJCM010000259">
    <property type="protein sequence ID" value="KAJ7020538.1"/>
    <property type="molecule type" value="Genomic_DNA"/>
</dbReference>
<keyword evidence="3" id="KW-1185">Reference proteome</keyword>
<name>A0AAD6S4W3_9AGAR</name>
<dbReference type="Proteomes" id="UP001218188">
    <property type="component" value="Unassembled WGS sequence"/>
</dbReference>
<evidence type="ECO:0000313" key="2">
    <source>
        <dbReference type="EMBL" id="KAJ7020538.1"/>
    </source>
</evidence>